<dbReference type="Proteomes" id="UP000010880">
    <property type="component" value="Chromosome"/>
</dbReference>
<evidence type="ECO:0000256" key="1">
    <source>
        <dbReference type="ARBA" id="ARBA00004651"/>
    </source>
</evidence>
<feature type="transmembrane region" description="Helical" evidence="7">
    <location>
        <begin position="99"/>
        <end position="118"/>
    </location>
</feature>
<evidence type="ECO:0000256" key="3">
    <source>
        <dbReference type="ARBA" id="ARBA00022475"/>
    </source>
</evidence>
<keyword evidence="6 7" id="KW-0472">Membrane</keyword>
<dbReference type="InterPro" id="IPR048279">
    <property type="entry name" value="MdtK-like"/>
</dbReference>
<feature type="transmembrane region" description="Helical" evidence="7">
    <location>
        <begin position="363"/>
        <end position="387"/>
    </location>
</feature>
<feature type="transmembrane region" description="Helical" evidence="7">
    <location>
        <begin position="138"/>
        <end position="158"/>
    </location>
</feature>
<dbReference type="EMBL" id="CP003359">
    <property type="protein sequence ID" value="AGB41311.1"/>
    <property type="molecule type" value="Genomic_DNA"/>
</dbReference>
<sequence length="460" mass="50260">MELNKKSDRLGTEPILPLLFKLAAPGIVGMIINALYNVVDSIYIGRLSTEALSALALAFPIQMILIAIGAGTGIGTNSLISRLLGKGEVHKANNTAEHVFLIAIIYSIVTGIIGGFFGDDLINLFTNNPHLIALGNRYIRIIMMGSVAVFVPIIFNNILRGEGNTFVPMLTMLIGAITNIILDPFLIFGLGFFPKLGVEGAAVATVVSRALSGLFITLVILSDKNQIQLKLEEFDFDLQIIKEIYQVGFPAMIMRGLASIMIAGMNTIVGAYSTTAIAIVGIYFRLQAFVILPILGLSQGFMPLVGYNYGHNNPNRMKKTIISGSAVTFLFSLVSFATFQLFADELIRLFNNDPKLITIGTTALKRISLAYLIMGVNLIGSTTFQAIGKGFPSLFISFLRQILILLPTMYFLGEIYGLSTLWFAFPIAEGITFIILSIWLITTLKKLFIDMKTPNLINNH</sequence>
<evidence type="ECO:0000256" key="4">
    <source>
        <dbReference type="ARBA" id="ARBA00022692"/>
    </source>
</evidence>
<protein>
    <submittedName>
        <fullName evidence="8">Putative efflux protein, MATE family</fullName>
    </submittedName>
</protein>
<dbReference type="GO" id="GO:0005886">
    <property type="term" value="C:plasma membrane"/>
    <property type="evidence" value="ECO:0007669"/>
    <property type="project" value="UniProtKB-SubCell"/>
</dbReference>
<dbReference type="STRING" id="748449.Halha_1366"/>
<dbReference type="PANTHER" id="PTHR43823">
    <property type="entry name" value="SPORULATION PROTEIN YKVU"/>
    <property type="match status" value="1"/>
</dbReference>
<reference evidence="9" key="1">
    <citation type="submission" date="2012-02" db="EMBL/GenBank/DDBJ databases">
        <title>The complete genome of Halobacteroides halobius DSM 5150.</title>
        <authorList>
            <person name="Lucas S."/>
            <person name="Copeland A."/>
            <person name="Lapidus A."/>
            <person name="Glavina del Rio T."/>
            <person name="Dalin E."/>
            <person name="Tice H."/>
            <person name="Bruce D."/>
            <person name="Goodwin L."/>
            <person name="Pitluck S."/>
            <person name="Peters L."/>
            <person name="Mikhailova N."/>
            <person name="Gu W."/>
            <person name="Kyrpides N."/>
            <person name="Mavromatis K."/>
            <person name="Ivanova N."/>
            <person name="Brettin T."/>
            <person name="Detter J.C."/>
            <person name="Han C."/>
            <person name="Larimer F."/>
            <person name="Land M."/>
            <person name="Hauser L."/>
            <person name="Markowitz V."/>
            <person name="Cheng J.-F."/>
            <person name="Hugenholtz P."/>
            <person name="Woyke T."/>
            <person name="Wu D."/>
            <person name="Tindall B."/>
            <person name="Pomrenke H."/>
            <person name="Brambilla E."/>
            <person name="Klenk H.-P."/>
            <person name="Eisen J.A."/>
        </authorList>
    </citation>
    <scope>NUCLEOTIDE SEQUENCE [LARGE SCALE GENOMIC DNA]</scope>
    <source>
        <strain evidence="9">ATCC 35273 / DSM 5150 / MD-1</strain>
    </source>
</reference>
<feature type="transmembrane region" description="Helical" evidence="7">
    <location>
        <begin position="170"/>
        <end position="194"/>
    </location>
</feature>
<dbReference type="InterPro" id="IPR051327">
    <property type="entry name" value="MATE_MepA_subfamily"/>
</dbReference>
<dbReference type="NCBIfam" id="TIGR00797">
    <property type="entry name" value="matE"/>
    <property type="match status" value="1"/>
</dbReference>
<feature type="transmembrane region" description="Helical" evidence="7">
    <location>
        <begin position="56"/>
        <end position="79"/>
    </location>
</feature>
<keyword evidence="3" id="KW-1003">Cell membrane</keyword>
<dbReference type="Pfam" id="PF01554">
    <property type="entry name" value="MatE"/>
    <property type="match status" value="2"/>
</dbReference>
<keyword evidence="9" id="KW-1185">Reference proteome</keyword>
<dbReference type="PANTHER" id="PTHR43823:SF3">
    <property type="entry name" value="MULTIDRUG EXPORT PROTEIN MEPA"/>
    <property type="match status" value="1"/>
</dbReference>
<dbReference type="RefSeq" id="WP_015327033.1">
    <property type="nucleotide sequence ID" value="NC_019978.1"/>
</dbReference>
<keyword evidence="4 7" id="KW-0812">Transmembrane</keyword>
<feature type="transmembrane region" description="Helical" evidence="7">
    <location>
        <begin position="321"/>
        <end position="343"/>
    </location>
</feature>
<name>L0K8J0_HALHC</name>
<evidence type="ECO:0000256" key="6">
    <source>
        <dbReference type="ARBA" id="ARBA00023136"/>
    </source>
</evidence>
<keyword evidence="5 7" id="KW-1133">Transmembrane helix</keyword>
<dbReference type="GO" id="GO:0015297">
    <property type="term" value="F:antiporter activity"/>
    <property type="evidence" value="ECO:0007669"/>
    <property type="project" value="InterPro"/>
</dbReference>
<evidence type="ECO:0000313" key="9">
    <source>
        <dbReference type="Proteomes" id="UP000010880"/>
    </source>
</evidence>
<feature type="transmembrane region" description="Helical" evidence="7">
    <location>
        <begin position="394"/>
        <end position="413"/>
    </location>
</feature>
<feature type="transmembrane region" description="Helical" evidence="7">
    <location>
        <begin position="200"/>
        <end position="221"/>
    </location>
</feature>
<feature type="transmembrane region" description="Helical" evidence="7">
    <location>
        <begin position="290"/>
        <end position="309"/>
    </location>
</feature>
<dbReference type="eggNOG" id="COG0534">
    <property type="taxonomic scope" value="Bacteria"/>
</dbReference>
<feature type="transmembrane region" description="Helical" evidence="7">
    <location>
        <begin position="260"/>
        <end position="284"/>
    </location>
</feature>
<keyword evidence="2" id="KW-0813">Transport</keyword>
<accession>L0K8J0</accession>
<evidence type="ECO:0000313" key="8">
    <source>
        <dbReference type="EMBL" id="AGB41311.1"/>
    </source>
</evidence>
<evidence type="ECO:0000256" key="7">
    <source>
        <dbReference type="SAM" id="Phobius"/>
    </source>
</evidence>
<gene>
    <name evidence="8" type="ordered locus">Halha_1366</name>
</gene>
<feature type="transmembrane region" description="Helical" evidence="7">
    <location>
        <begin position="15"/>
        <end position="36"/>
    </location>
</feature>
<dbReference type="AlphaFoldDB" id="L0K8J0"/>
<feature type="transmembrane region" description="Helical" evidence="7">
    <location>
        <begin position="419"/>
        <end position="442"/>
    </location>
</feature>
<comment type="subcellular location">
    <subcellularLocation>
        <location evidence="1">Cell membrane</location>
        <topology evidence="1">Multi-pass membrane protein</topology>
    </subcellularLocation>
</comment>
<proteinExistence type="predicted"/>
<dbReference type="InterPro" id="IPR002528">
    <property type="entry name" value="MATE_fam"/>
</dbReference>
<dbReference type="HOGENOM" id="CLU_012893_0_1_9"/>
<evidence type="ECO:0000256" key="5">
    <source>
        <dbReference type="ARBA" id="ARBA00022989"/>
    </source>
</evidence>
<dbReference type="PIRSF" id="PIRSF006603">
    <property type="entry name" value="DinF"/>
    <property type="match status" value="1"/>
</dbReference>
<dbReference type="GO" id="GO:0042910">
    <property type="term" value="F:xenobiotic transmembrane transporter activity"/>
    <property type="evidence" value="ECO:0007669"/>
    <property type="project" value="InterPro"/>
</dbReference>
<dbReference type="OrthoDB" id="9811110at2"/>
<evidence type="ECO:0000256" key="2">
    <source>
        <dbReference type="ARBA" id="ARBA00022448"/>
    </source>
</evidence>
<dbReference type="PATRIC" id="fig|748449.3.peg.1322"/>
<dbReference type="KEGG" id="hhl:Halha_1366"/>
<organism evidence="8 9">
    <name type="scientific">Halobacteroides halobius (strain ATCC 35273 / DSM 5150 / MD-1)</name>
    <dbReference type="NCBI Taxonomy" id="748449"/>
    <lineage>
        <taxon>Bacteria</taxon>
        <taxon>Bacillati</taxon>
        <taxon>Bacillota</taxon>
        <taxon>Clostridia</taxon>
        <taxon>Halanaerobiales</taxon>
        <taxon>Halobacteroidaceae</taxon>
        <taxon>Halobacteroides</taxon>
    </lineage>
</organism>